<evidence type="ECO:0008006" key="9">
    <source>
        <dbReference type="Google" id="ProtNLM"/>
    </source>
</evidence>
<reference evidence="7" key="1">
    <citation type="journal article" date="2017" name="Nature">
        <title>The genome of Chenopodium quinoa.</title>
        <authorList>
            <person name="Jarvis D.E."/>
            <person name="Ho Y.S."/>
            <person name="Lightfoot D.J."/>
            <person name="Schmoeckel S.M."/>
            <person name="Li B."/>
            <person name="Borm T.J.A."/>
            <person name="Ohyanagi H."/>
            <person name="Mineta K."/>
            <person name="Michell C.T."/>
            <person name="Saber N."/>
            <person name="Kharbatia N.M."/>
            <person name="Rupper R.R."/>
            <person name="Sharp A.R."/>
            <person name="Dally N."/>
            <person name="Boughton B.A."/>
            <person name="Woo Y.H."/>
            <person name="Gao G."/>
            <person name="Schijlen E.G.W.M."/>
            <person name="Guo X."/>
            <person name="Momin A.A."/>
            <person name="Negrao S."/>
            <person name="Al-Babili S."/>
            <person name="Gehring C."/>
            <person name="Roessner U."/>
            <person name="Jung C."/>
            <person name="Murphy K."/>
            <person name="Arold S.T."/>
            <person name="Gojobori T."/>
            <person name="van der Linden C.G."/>
            <person name="van Loo E.N."/>
            <person name="Jellen E.N."/>
            <person name="Maughan P.J."/>
            <person name="Tester M."/>
        </authorList>
    </citation>
    <scope>NUCLEOTIDE SEQUENCE [LARGE SCALE GENOMIC DNA]</scope>
    <source>
        <strain evidence="7">cv. PI 614886</strain>
    </source>
</reference>
<evidence type="ECO:0000259" key="6">
    <source>
        <dbReference type="PROSITE" id="PS50102"/>
    </source>
</evidence>
<dbReference type="EnsemblPlants" id="AUR62024617-RA">
    <property type="protein sequence ID" value="AUR62024617-RA:cds"/>
    <property type="gene ID" value="AUR62024617"/>
</dbReference>
<feature type="compositionally biased region" description="Polar residues" evidence="4">
    <location>
        <begin position="179"/>
        <end position="208"/>
    </location>
</feature>
<dbReference type="SMART" id="SM00360">
    <property type="entry name" value="RRM"/>
    <property type="match status" value="1"/>
</dbReference>
<sequence length="424" mass="47095">YCFVKYAFTEEADRAIIALNNQFTFPEAMAPIRVRYADGARQRQGLERPVQHDSCLARPGLVQNDLAFSGPAIVGQNLHKLYVNGFNREASKREIEEIFSAYGVVADVYVLRDESKQSRGCGFVGFTQRHMAEAAISALNGTYVMKGCDCALAVRFAEPKKPKNVEVRPIPNPVDMRGSSKSNALHLGNSSNSMQVNNTGIQGNSFPTVGNRLECPANEMQKPLHKPISPSRFSQMSLQHSQPLKGSPQPSRQAECQLSTPLHSNQKSNNSIEQQNDDQSPQTCRDTGSNSVMLISEPALCPSRSDLSENPIDCDWSEHICPDGCKYYYNCLTCESRWEKPEEFALYEQQLKGRQVHKHSCQEPRLSALEASSVVEDCQIQAAHDQKEPCDFEKPHLTMSCSVEHGHEQVQAETSALGGPSFVQ</sequence>
<dbReference type="CDD" id="cd00201">
    <property type="entry name" value="WW"/>
    <property type="match status" value="1"/>
</dbReference>
<keyword evidence="8" id="KW-1185">Reference proteome</keyword>
<dbReference type="SMART" id="SM00456">
    <property type="entry name" value="WW"/>
    <property type="match status" value="1"/>
</dbReference>
<dbReference type="SUPFAM" id="SSF51045">
    <property type="entry name" value="WW domain"/>
    <property type="match status" value="1"/>
</dbReference>
<evidence type="ECO:0000256" key="2">
    <source>
        <dbReference type="ARBA" id="ARBA00022884"/>
    </source>
</evidence>
<proteinExistence type="predicted"/>
<reference evidence="7" key="2">
    <citation type="submission" date="2021-03" db="UniProtKB">
        <authorList>
            <consortium name="EnsemblPlants"/>
        </authorList>
    </citation>
    <scope>IDENTIFICATION</scope>
</reference>
<dbReference type="GO" id="GO:0003723">
    <property type="term" value="F:RNA binding"/>
    <property type="evidence" value="ECO:0007669"/>
    <property type="project" value="UniProtKB-UniRule"/>
</dbReference>
<dbReference type="SUPFAM" id="SSF54928">
    <property type="entry name" value="RNA-binding domain, RBD"/>
    <property type="match status" value="1"/>
</dbReference>
<evidence type="ECO:0000259" key="5">
    <source>
        <dbReference type="PROSITE" id="PS50020"/>
    </source>
</evidence>
<dbReference type="AlphaFoldDB" id="A0A803M7F2"/>
<protein>
    <recommendedName>
        <fullName evidence="9">Flowering time control protein FCA</fullName>
    </recommendedName>
</protein>
<name>A0A803M7F2_CHEQI</name>
<dbReference type="InterPro" id="IPR012677">
    <property type="entry name" value="Nucleotide-bd_a/b_plait_sf"/>
</dbReference>
<dbReference type="Gene3D" id="2.20.70.10">
    <property type="match status" value="1"/>
</dbReference>
<dbReference type="PANTHER" id="PTHR24012">
    <property type="entry name" value="RNA BINDING PROTEIN"/>
    <property type="match status" value="1"/>
</dbReference>
<keyword evidence="1" id="KW-0677">Repeat</keyword>
<dbReference type="OMA" id="QETNHDH"/>
<dbReference type="InterPro" id="IPR000504">
    <property type="entry name" value="RRM_dom"/>
</dbReference>
<evidence type="ECO:0000256" key="3">
    <source>
        <dbReference type="PROSITE-ProRule" id="PRU00176"/>
    </source>
</evidence>
<dbReference type="Pfam" id="PF00397">
    <property type="entry name" value="WW"/>
    <property type="match status" value="1"/>
</dbReference>
<dbReference type="Proteomes" id="UP000596660">
    <property type="component" value="Unplaced"/>
</dbReference>
<evidence type="ECO:0000256" key="1">
    <source>
        <dbReference type="ARBA" id="ARBA00022737"/>
    </source>
</evidence>
<dbReference type="PROSITE" id="PS50102">
    <property type="entry name" value="RRM"/>
    <property type="match status" value="1"/>
</dbReference>
<feature type="domain" description="WW" evidence="5">
    <location>
        <begin position="310"/>
        <end position="343"/>
    </location>
</feature>
<evidence type="ECO:0000313" key="8">
    <source>
        <dbReference type="Proteomes" id="UP000596660"/>
    </source>
</evidence>
<dbReference type="InterPro" id="IPR001202">
    <property type="entry name" value="WW_dom"/>
</dbReference>
<feature type="region of interest" description="Disordered" evidence="4">
    <location>
        <begin position="165"/>
        <end position="289"/>
    </location>
</feature>
<dbReference type="InterPro" id="IPR036020">
    <property type="entry name" value="WW_dom_sf"/>
</dbReference>
<dbReference type="PROSITE" id="PS01159">
    <property type="entry name" value="WW_DOMAIN_1"/>
    <property type="match status" value="1"/>
</dbReference>
<dbReference type="InterPro" id="IPR035979">
    <property type="entry name" value="RBD_domain_sf"/>
</dbReference>
<accession>A0A803M7F2</accession>
<evidence type="ECO:0000256" key="4">
    <source>
        <dbReference type="SAM" id="MobiDB-lite"/>
    </source>
</evidence>
<organism evidence="7 8">
    <name type="scientific">Chenopodium quinoa</name>
    <name type="common">Quinoa</name>
    <dbReference type="NCBI Taxonomy" id="63459"/>
    <lineage>
        <taxon>Eukaryota</taxon>
        <taxon>Viridiplantae</taxon>
        <taxon>Streptophyta</taxon>
        <taxon>Embryophyta</taxon>
        <taxon>Tracheophyta</taxon>
        <taxon>Spermatophyta</taxon>
        <taxon>Magnoliopsida</taxon>
        <taxon>eudicotyledons</taxon>
        <taxon>Gunneridae</taxon>
        <taxon>Pentapetalae</taxon>
        <taxon>Caryophyllales</taxon>
        <taxon>Chenopodiaceae</taxon>
        <taxon>Chenopodioideae</taxon>
        <taxon>Atripliceae</taxon>
        <taxon>Chenopodium</taxon>
    </lineage>
</organism>
<dbReference type="PROSITE" id="PS50020">
    <property type="entry name" value="WW_DOMAIN_2"/>
    <property type="match status" value="1"/>
</dbReference>
<feature type="compositionally biased region" description="Polar residues" evidence="4">
    <location>
        <begin position="231"/>
        <end position="289"/>
    </location>
</feature>
<feature type="domain" description="RRM" evidence="6">
    <location>
        <begin position="79"/>
        <end position="159"/>
    </location>
</feature>
<keyword evidence="2 3" id="KW-0694">RNA-binding</keyword>
<dbReference type="Gene3D" id="3.30.70.330">
    <property type="match status" value="2"/>
</dbReference>
<evidence type="ECO:0000313" key="7">
    <source>
        <dbReference type="EnsemblPlants" id="AUR62024617-RA:cds"/>
    </source>
</evidence>
<dbReference type="Pfam" id="PF00076">
    <property type="entry name" value="RRM_1"/>
    <property type="match status" value="1"/>
</dbReference>
<dbReference type="Gramene" id="AUR62024617-RA">
    <property type="protein sequence ID" value="AUR62024617-RA:cds"/>
    <property type="gene ID" value="AUR62024617"/>
</dbReference>